<reference evidence="1 2" key="1">
    <citation type="submission" date="2014-04" db="EMBL/GenBank/DDBJ databases">
        <title>Draft Genome Sequence of Synergistes jonesii.</title>
        <authorList>
            <person name="Coil D.A."/>
            <person name="Eisen J.A."/>
            <person name="Holland-Moritz H.E."/>
        </authorList>
    </citation>
    <scope>NUCLEOTIDE SEQUENCE [LARGE SCALE GENOMIC DNA]</scope>
    <source>
        <strain evidence="1 2">78-1</strain>
    </source>
</reference>
<organism evidence="1 2">
    <name type="scientific">Synergistes jonesii</name>
    <dbReference type="NCBI Taxonomy" id="2754"/>
    <lineage>
        <taxon>Bacteria</taxon>
        <taxon>Thermotogati</taxon>
        <taxon>Synergistota</taxon>
        <taxon>Synergistia</taxon>
        <taxon>Synergistales</taxon>
        <taxon>Synergistaceae</taxon>
        <taxon>Synergistes</taxon>
    </lineage>
</organism>
<dbReference type="STRING" id="2754.EH55_04590"/>
<accession>A0A073IR76</accession>
<proteinExistence type="predicted"/>
<sequence>MKRNNLVIVRGGGDLATGVIYRLWKAGFEVLSLETANPLVVRRTVSVAEAVFEGQYEIEDMCAMKINSIDEWKDRHKVAVLVDPHGDSIKEQSPIIVVDATMMKHYTGTYKDMAPLVLALGPGFSAPDQVHGVIETKRGHYLGRLITNGSAIPNTGIPGMEMGYTMERLLRAPANGYVKHIHEIGDHVEQEELVATVGKAEVRAQISGMLRGLIHPSVKVQTGCKIGDVDPRNIRDHCFTITDKALAIAGGVLEAIMSFGCR</sequence>
<evidence type="ECO:0000313" key="2">
    <source>
        <dbReference type="Proteomes" id="UP000027665"/>
    </source>
</evidence>
<dbReference type="RefSeq" id="WP_037976013.1">
    <property type="nucleotide sequence ID" value="NZ_CAMETI010000010.1"/>
</dbReference>
<dbReference type="NCBIfam" id="TIGR03309">
    <property type="entry name" value="matur_yqeB"/>
    <property type="match status" value="1"/>
</dbReference>
<keyword evidence="2" id="KW-1185">Reference proteome</keyword>
<dbReference type="eggNOG" id="COG3608">
    <property type="taxonomic scope" value="Bacteria"/>
</dbReference>
<evidence type="ECO:0000313" key="1">
    <source>
        <dbReference type="EMBL" id="KEJ92284.1"/>
    </source>
</evidence>
<protein>
    <recommendedName>
        <fullName evidence="3">Molybdenum hydroxylase</fullName>
    </recommendedName>
</protein>
<dbReference type="EMBL" id="JMKI01000031">
    <property type="protein sequence ID" value="KEJ92284.1"/>
    <property type="molecule type" value="Genomic_DNA"/>
</dbReference>
<dbReference type="InterPro" id="IPR017695">
    <property type="entry name" value="Se-dep_Mo_hydrolase_YqeB"/>
</dbReference>
<name>A0A073IR76_9BACT</name>
<dbReference type="Proteomes" id="UP000027665">
    <property type="component" value="Unassembled WGS sequence"/>
</dbReference>
<dbReference type="AlphaFoldDB" id="A0A073IR76"/>
<gene>
    <name evidence="1" type="ORF">EH55_04590</name>
</gene>
<dbReference type="GeneID" id="90983581"/>
<evidence type="ECO:0008006" key="3">
    <source>
        <dbReference type="Google" id="ProtNLM"/>
    </source>
</evidence>
<comment type="caution">
    <text evidence="1">The sequence shown here is derived from an EMBL/GenBank/DDBJ whole genome shotgun (WGS) entry which is preliminary data.</text>
</comment>